<dbReference type="Proteomes" id="UP000185895">
    <property type="component" value="Unassembled WGS sequence"/>
</dbReference>
<evidence type="ECO:0000256" key="2">
    <source>
        <dbReference type="ARBA" id="ARBA00007362"/>
    </source>
</evidence>
<dbReference type="PANTHER" id="PTHR32322:SF2">
    <property type="entry name" value="EAMA DOMAIN-CONTAINING PROTEIN"/>
    <property type="match status" value="1"/>
</dbReference>
<feature type="transmembrane region" description="Helical" evidence="6">
    <location>
        <begin position="70"/>
        <end position="89"/>
    </location>
</feature>
<feature type="transmembrane region" description="Helical" evidence="6">
    <location>
        <begin position="251"/>
        <end position="269"/>
    </location>
</feature>
<dbReference type="Pfam" id="PF00892">
    <property type="entry name" value="EamA"/>
    <property type="match status" value="2"/>
</dbReference>
<keyword evidence="3 6" id="KW-0812">Transmembrane</keyword>
<sequence length="311" mass="34273">MILKSDMLIYLKLTCVALLWGGTFIAGRIVAADIPPYAAALLRFMIASALLIIILVKVEGSFKRISLSQHFLAAGMGLTGVFTYNIFFFNALSHMEAGRTALFVSLSPILTVIAARFFFKEKLAVLNYYGVIIAFLGTLIVVTKGQLFSQLSSSFGVGELMMSGAVLSWVIYTLLCRQSKFLSPLIMTTYSTLWGTLFLLISSIPKIQQWQTLNFKFSTCLSIIYLGAFGTVLAFIWYMQGIAKIGTSRTIIFNNLVPVFAILLSFFILNEPITLSMLIGGVLCFSGVLLTNKRDNLDLNKNTDHGVKSNA</sequence>
<keyword evidence="4 6" id="KW-1133">Transmembrane helix</keyword>
<dbReference type="GO" id="GO:0016020">
    <property type="term" value="C:membrane"/>
    <property type="evidence" value="ECO:0007669"/>
    <property type="project" value="UniProtKB-SubCell"/>
</dbReference>
<name>A0A1E7QWH5_9GAMM</name>
<dbReference type="AlphaFoldDB" id="A0A1E7QWH5"/>
<evidence type="ECO:0000256" key="4">
    <source>
        <dbReference type="ARBA" id="ARBA00022989"/>
    </source>
</evidence>
<dbReference type="EMBL" id="MKKK01000074">
    <property type="protein sequence ID" value="OEY91449.1"/>
    <property type="molecule type" value="Genomic_DNA"/>
</dbReference>
<evidence type="ECO:0000313" key="9">
    <source>
        <dbReference type="Proteomes" id="UP000185895"/>
    </source>
</evidence>
<feature type="transmembrane region" description="Helical" evidence="6">
    <location>
        <begin position="101"/>
        <end position="119"/>
    </location>
</feature>
<dbReference type="OrthoDB" id="5186724at2"/>
<proteinExistence type="inferred from homology"/>
<accession>A0A1E7QWH5</accession>
<dbReference type="InterPro" id="IPR050638">
    <property type="entry name" value="AA-Vitamin_Transporters"/>
</dbReference>
<feature type="transmembrane region" description="Helical" evidence="6">
    <location>
        <begin position="126"/>
        <end position="143"/>
    </location>
</feature>
<dbReference type="RefSeq" id="WP_070071064.1">
    <property type="nucleotide sequence ID" value="NZ_MKKK01000074.1"/>
</dbReference>
<feature type="domain" description="EamA" evidence="7">
    <location>
        <begin position="10"/>
        <end position="142"/>
    </location>
</feature>
<feature type="transmembrane region" description="Helical" evidence="6">
    <location>
        <begin position="221"/>
        <end position="239"/>
    </location>
</feature>
<feature type="transmembrane region" description="Helical" evidence="6">
    <location>
        <begin position="41"/>
        <end position="58"/>
    </location>
</feature>
<feature type="transmembrane region" description="Helical" evidence="6">
    <location>
        <begin position="155"/>
        <end position="175"/>
    </location>
</feature>
<dbReference type="InterPro" id="IPR037185">
    <property type="entry name" value="EmrE-like"/>
</dbReference>
<dbReference type="STRING" id="1262585.BJI46_06865"/>
<evidence type="ECO:0000256" key="3">
    <source>
        <dbReference type="ARBA" id="ARBA00022692"/>
    </source>
</evidence>
<dbReference type="InterPro" id="IPR000620">
    <property type="entry name" value="EamA_dom"/>
</dbReference>
<feature type="domain" description="EamA" evidence="7">
    <location>
        <begin position="158"/>
        <end position="292"/>
    </location>
</feature>
<gene>
    <name evidence="8" type="ORF">BJI46_06865</name>
</gene>
<comment type="similarity">
    <text evidence="2">Belongs to the EamA transporter family.</text>
</comment>
<evidence type="ECO:0000313" key="8">
    <source>
        <dbReference type="EMBL" id="OEY91449.1"/>
    </source>
</evidence>
<evidence type="ECO:0000256" key="5">
    <source>
        <dbReference type="ARBA" id="ARBA00023136"/>
    </source>
</evidence>
<keyword evidence="5 6" id="KW-0472">Membrane</keyword>
<dbReference type="PANTHER" id="PTHR32322">
    <property type="entry name" value="INNER MEMBRANE TRANSPORTER"/>
    <property type="match status" value="1"/>
</dbReference>
<dbReference type="SUPFAM" id="SSF103481">
    <property type="entry name" value="Multidrug resistance efflux transporter EmrE"/>
    <property type="match status" value="2"/>
</dbReference>
<keyword evidence="9" id="KW-1185">Reference proteome</keyword>
<evidence type="ECO:0000256" key="6">
    <source>
        <dbReference type="SAM" id="Phobius"/>
    </source>
</evidence>
<feature type="transmembrane region" description="Helical" evidence="6">
    <location>
        <begin position="275"/>
        <end position="292"/>
    </location>
</feature>
<comment type="caution">
    <text evidence="8">The sequence shown here is derived from an EMBL/GenBank/DDBJ whole genome shotgun (WGS) entry which is preliminary data.</text>
</comment>
<evidence type="ECO:0000259" key="7">
    <source>
        <dbReference type="Pfam" id="PF00892"/>
    </source>
</evidence>
<dbReference type="Gene3D" id="1.10.3730.20">
    <property type="match status" value="1"/>
</dbReference>
<protein>
    <recommendedName>
        <fullName evidence="7">EamA domain-containing protein</fullName>
    </recommendedName>
</protein>
<organism evidence="8 9">
    <name type="scientific">Acinetobacter qingfengensis</name>
    <dbReference type="NCBI Taxonomy" id="1262585"/>
    <lineage>
        <taxon>Bacteria</taxon>
        <taxon>Pseudomonadati</taxon>
        <taxon>Pseudomonadota</taxon>
        <taxon>Gammaproteobacteria</taxon>
        <taxon>Moraxellales</taxon>
        <taxon>Moraxellaceae</taxon>
        <taxon>Acinetobacter</taxon>
    </lineage>
</organism>
<feature type="transmembrane region" description="Helical" evidence="6">
    <location>
        <begin position="182"/>
        <end position="201"/>
    </location>
</feature>
<evidence type="ECO:0000256" key="1">
    <source>
        <dbReference type="ARBA" id="ARBA00004141"/>
    </source>
</evidence>
<comment type="subcellular location">
    <subcellularLocation>
        <location evidence="1">Membrane</location>
        <topology evidence="1">Multi-pass membrane protein</topology>
    </subcellularLocation>
</comment>
<reference evidence="8 9" key="1">
    <citation type="submission" date="2016-09" db="EMBL/GenBank/DDBJ databases">
        <authorList>
            <person name="Capua I."/>
            <person name="De Benedictis P."/>
            <person name="Joannis T."/>
            <person name="Lombin L.H."/>
            <person name="Cattoli G."/>
        </authorList>
    </citation>
    <scope>NUCLEOTIDE SEQUENCE [LARGE SCALE GENOMIC DNA]</scope>
    <source>
        <strain evidence="8 9">ANC 4671</strain>
    </source>
</reference>